<dbReference type="AlphaFoldDB" id="A0A163TA00"/>
<feature type="transmembrane region" description="Helical" evidence="1">
    <location>
        <begin position="21"/>
        <end position="47"/>
    </location>
</feature>
<evidence type="ECO:0000313" key="3">
    <source>
        <dbReference type="EMBL" id="OCI29229.1"/>
    </source>
</evidence>
<evidence type="ECO:0000313" key="5">
    <source>
        <dbReference type="Proteomes" id="UP000093412"/>
    </source>
</evidence>
<evidence type="ECO:0000256" key="1">
    <source>
        <dbReference type="SAM" id="Phobius"/>
    </source>
</evidence>
<feature type="transmembrane region" description="Helical" evidence="1">
    <location>
        <begin position="53"/>
        <end position="73"/>
    </location>
</feature>
<reference evidence="3 5" key="2">
    <citation type="submission" date="2016-06" db="EMBL/GenBank/DDBJ databases">
        <title>Genome sequence of Oerskovia enterophila DSM 43852.</title>
        <authorList>
            <person name="Poehlein A."/>
            <person name="Jag V."/>
            <person name="Bengelsdorf F.R."/>
            <person name="Daniel R."/>
            <person name="Duerre P."/>
        </authorList>
    </citation>
    <scope>NUCLEOTIDE SEQUENCE [LARGE SCALE GENOMIC DNA]</scope>
    <source>
        <strain evidence="3 5">DSM 43852</strain>
    </source>
</reference>
<accession>A0A163TA00</accession>
<dbReference type="Proteomes" id="UP000076447">
    <property type="component" value="Unassembled WGS sequence"/>
</dbReference>
<dbReference type="OrthoDB" id="10012029at2"/>
<feature type="transmembrane region" description="Helical" evidence="1">
    <location>
        <begin position="112"/>
        <end position="130"/>
    </location>
</feature>
<dbReference type="EMBL" id="MAQA01000106">
    <property type="protein sequence ID" value="OCI29229.1"/>
    <property type="molecule type" value="Genomic_DNA"/>
</dbReference>
<keyword evidence="1" id="KW-0472">Membrane</keyword>
<dbReference type="Proteomes" id="UP000093412">
    <property type="component" value="Unassembled WGS sequence"/>
</dbReference>
<protein>
    <submittedName>
        <fullName evidence="2">Uncharacterized protein</fullName>
    </submittedName>
</protein>
<evidence type="ECO:0000313" key="4">
    <source>
        <dbReference type="Proteomes" id="UP000076447"/>
    </source>
</evidence>
<keyword evidence="5" id="KW-1185">Reference proteome</keyword>
<dbReference type="EMBL" id="LRIE01000008">
    <property type="protein sequence ID" value="KZM37276.1"/>
    <property type="molecule type" value="Genomic_DNA"/>
</dbReference>
<organism evidence="2 4">
    <name type="scientific">Oerskovia enterophila</name>
    <dbReference type="NCBI Taxonomy" id="43678"/>
    <lineage>
        <taxon>Bacteria</taxon>
        <taxon>Bacillati</taxon>
        <taxon>Actinomycetota</taxon>
        <taxon>Actinomycetes</taxon>
        <taxon>Micrococcales</taxon>
        <taxon>Cellulomonadaceae</taxon>
        <taxon>Oerskovia</taxon>
    </lineage>
</organism>
<dbReference type="RefSeq" id="WP_139107969.1">
    <property type="nucleotide sequence ID" value="NZ_LRIE01000008.1"/>
</dbReference>
<proteinExistence type="predicted"/>
<sequence length="321" mass="33063">MTALRPAAEDTGTPPDRLAAVAVPLGCGALAAFGAAVGPALVVGVLFAPAVMLPLGLLLLVGIAFANAAILRAATGRRRIGLAFVLTLLVPAAIGAELVAQGEIPLDPRYGVPVPVVIGALVAGISTFALPRWAKLFGGLTIVLVAVLYGWQAASDAAQEAAAARASNVAAREAMYDNLLPGATTTLTGARTDLRTLTGEGAEVGVDRDGRELTITMSVWGDPGEEDPDGFACWLLSSGEASWIVGQTYADFADRCRIVDGGWARPDGLTFGTYRDGYWVTVDAGPAATVEDVAAVASTLTDVPEIERRAHWEAMSDLPAG</sequence>
<name>A0A163TA00_9CELL</name>
<reference evidence="2 4" key="1">
    <citation type="submission" date="2016-01" db="EMBL/GenBank/DDBJ databases">
        <title>Genome sequence of Oerskovia enterophila VJag, an agar and cellulose degrading bacterium.</title>
        <authorList>
            <person name="Poehlein A."/>
            <person name="Jag V."/>
            <person name="Bengelsdorf F."/>
            <person name="Duerre P."/>
            <person name="Daniel R."/>
        </authorList>
    </citation>
    <scope>NUCLEOTIDE SEQUENCE [LARGE SCALE GENOMIC DNA]</scope>
    <source>
        <strain evidence="2 4">VJag</strain>
    </source>
</reference>
<feature type="transmembrane region" description="Helical" evidence="1">
    <location>
        <begin position="137"/>
        <end position="154"/>
    </location>
</feature>
<keyword evidence="1" id="KW-1133">Transmembrane helix</keyword>
<evidence type="ECO:0000313" key="2">
    <source>
        <dbReference type="EMBL" id="KZM37276.1"/>
    </source>
</evidence>
<feature type="transmembrane region" description="Helical" evidence="1">
    <location>
        <begin position="80"/>
        <end position="100"/>
    </location>
</feature>
<dbReference type="PATRIC" id="fig|43678.3.peg.16"/>
<keyword evidence="1" id="KW-0812">Transmembrane</keyword>
<comment type="caution">
    <text evidence="2">The sequence shown here is derived from an EMBL/GenBank/DDBJ whole genome shotgun (WGS) entry which is preliminary data.</text>
</comment>
<gene>
    <name evidence="3" type="ORF">OERS_40920</name>
    <name evidence="2" type="ORF">OJAG_00130</name>
</gene>